<dbReference type="AlphaFoldDB" id="A0AAD6ZFB2"/>
<protein>
    <submittedName>
        <fullName evidence="1">Uncharacterized protein</fullName>
    </submittedName>
</protein>
<evidence type="ECO:0000313" key="1">
    <source>
        <dbReference type="EMBL" id="KAJ7321037.1"/>
    </source>
</evidence>
<reference evidence="1" key="1">
    <citation type="submission" date="2023-03" db="EMBL/GenBank/DDBJ databases">
        <title>Massive genome expansion in bonnet fungi (Mycena s.s.) driven by repeated elements and novel gene families across ecological guilds.</title>
        <authorList>
            <consortium name="Lawrence Berkeley National Laboratory"/>
            <person name="Harder C.B."/>
            <person name="Miyauchi S."/>
            <person name="Viragh M."/>
            <person name="Kuo A."/>
            <person name="Thoen E."/>
            <person name="Andreopoulos B."/>
            <person name="Lu D."/>
            <person name="Skrede I."/>
            <person name="Drula E."/>
            <person name="Henrissat B."/>
            <person name="Morin E."/>
            <person name="Kohler A."/>
            <person name="Barry K."/>
            <person name="LaButti K."/>
            <person name="Morin E."/>
            <person name="Salamov A."/>
            <person name="Lipzen A."/>
            <person name="Mereny Z."/>
            <person name="Hegedus B."/>
            <person name="Baldrian P."/>
            <person name="Stursova M."/>
            <person name="Weitz H."/>
            <person name="Taylor A."/>
            <person name="Grigoriev I.V."/>
            <person name="Nagy L.G."/>
            <person name="Martin F."/>
            <person name="Kauserud H."/>
        </authorList>
    </citation>
    <scope>NUCLEOTIDE SEQUENCE</scope>
    <source>
        <strain evidence="1">CBHHK002</strain>
    </source>
</reference>
<dbReference type="Proteomes" id="UP001218218">
    <property type="component" value="Unassembled WGS sequence"/>
</dbReference>
<organism evidence="1 2">
    <name type="scientific">Mycena albidolilacea</name>
    <dbReference type="NCBI Taxonomy" id="1033008"/>
    <lineage>
        <taxon>Eukaryota</taxon>
        <taxon>Fungi</taxon>
        <taxon>Dikarya</taxon>
        <taxon>Basidiomycota</taxon>
        <taxon>Agaricomycotina</taxon>
        <taxon>Agaricomycetes</taxon>
        <taxon>Agaricomycetidae</taxon>
        <taxon>Agaricales</taxon>
        <taxon>Marasmiineae</taxon>
        <taxon>Mycenaceae</taxon>
        <taxon>Mycena</taxon>
    </lineage>
</organism>
<name>A0AAD6ZFB2_9AGAR</name>
<proteinExistence type="predicted"/>
<dbReference type="EMBL" id="JARIHO010000052">
    <property type="protein sequence ID" value="KAJ7321037.1"/>
    <property type="molecule type" value="Genomic_DNA"/>
</dbReference>
<accession>A0AAD6ZFB2</accession>
<comment type="caution">
    <text evidence="1">The sequence shown here is derived from an EMBL/GenBank/DDBJ whole genome shotgun (WGS) entry which is preliminary data.</text>
</comment>
<gene>
    <name evidence="1" type="ORF">DFH08DRAFT_970334</name>
</gene>
<keyword evidence="2" id="KW-1185">Reference proteome</keyword>
<evidence type="ECO:0000313" key="2">
    <source>
        <dbReference type="Proteomes" id="UP001218218"/>
    </source>
</evidence>
<sequence length="256" mass="27801">MRHSPLFRLHPATAVVCDLRFDIARCPSSDPYPNTPVSAASLNRALSLLCTLPSWGRKYAASRRPHGARASAPSDPLTSYPERLKSRQIDDAFARIEEALTQSKGSGMRWESFVKTCSPHVLCPGVSFSSSPLRFYAVAPAHRPYRRPQVSPGFFNSAARALAVLVVAHPSAGAAATPVDDRTEEMVVQNLLKFPRRPVCPWACARAEGRMRGVCFRHRPPALLKTCAGAAFSGVFKSGWCGAGAGGVPIRKDLLY</sequence>